<dbReference type="GO" id="GO:0016042">
    <property type="term" value="P:lipid catabolic process"/>
    <property type="evidence" value="ECO:0007669"/>
    <property type="project" value="InterPro"/>
</dbReference>
<organism evidence="10 11">
    <name type="scientific">Flexivirga endophytica</name>
    <dbReference type="NCBI Taxonomy" id="1849103"/>
    <lineage>
        <taxon>Bacteria</taxon>
        <taxon>Bacillati</taxon>
        <taxon>Actinomycetota</taxon>
        <taxon>Actinomycetes</taxon>
        <taxon>Micrococcales</taxon>
        <taxon>Dermacoccaceae</taxon>
        <taxon>Flexivirga</taxon>
    </lineage>
</organism>
<dbReference type="Pfam" id="PF05506">
    <property type="entry name" value="PLipase_C_C"/>
    <property type="match status" value="2"/>
</dbReference>
<dbReference type="PROSITE" id="PS51318">
    <property type="entry name" value="TAT"/>
    <property type="match status" value="1"/>
</dbReference>
<feature type="domain" description="Bacterial phospholipase C C-terminal" evidence="9">
    <location>
        <begin position="574"/>
        <end position="656"/>
    </location>
</feature>
<evidence type="ECO:0000256" key="5">
    <source>
        <dbReference type="ARBA" id="ARBA00022801"/>
    </source>
</evidence>
<proteinExistence type="inferred from homology"/>
<name>A0A916WUQ4_9MICO</name>
<accession>A0A916WUQ4</accession>
<dbReference type="RefSeq" id="WP_188837117.1">
    <property type="nucleotide sequence ID" value="NZ_BMHI01000003.1"/>
</dbReference>
<reference evidence="10" key="2">
    <citation type="submission" date="2020-09" db="EMBL/GenBank/DDBJ databases">
        <authorList>
            <person name="Sun Q."/>
            <person name="Zhou Y."/>
        </authorList>
    </citation>
    <scope>NUCLEOTIDE SEQUENCE</scope>
    <source>
        <strain evidence="10">CGMCC 1.15085</strain>
    </source>
</reference>
<gene>
    <name evidence="10" type="primary">plcC</name>
    <name evidence="10" type="ORF">GCM10011492_22740</name>
</gene>
<protein>
    <recommendedName>
        <fullName evidence="3">phospholipase C</fullName>
        <ecNumber evidence="3">3.1.4.3</ecNumber>
    </recommendedName>
</protein>
<reference evidence="10" key="1">
    <citation type="journal article" date="2014" name="Int. J. Syst. Evol. Microbiol.">
        <title>Complete genome sequence of Corynebacterium casei LMG S-19264T (=DSM 44701T), isolated from a smear-ripened cheese.</title>
        <authorList>
            <consortium name="US DOE Joint Genome Institute (JGI-PGF)"/>
            <person name="Walter F."/>
            <person name="Albersmeier A."/>
            <person name="Kalinowski J."/>
            <person name="Ruckert C."/>
        </authorList>
    </citation>
    <scope>NUCLEOTIDE SEQUENCE</scope>
    <source>
        <strain evidence="10">CGMCC 1.15085</strain>
    </source>
</reference>
<dbReference type="Gene3D" id="3.40.720.10">
    <property type="entry name" value="Alkaline Phosphatase, subunit A"/>
    <property type="match status" value="2"/>
</dbReference>
<dbReference type="InterPro" id="IPR017850">
    <property type="entry name" value="Alkaline_phosphatase_core_sf"/>
</dbReference>
<feature type="region of interest" description="Disordered" evidence="8">
    <location>
        <begin position="448"/>
        <end position="473"/>
    </location>
</feature>
<evidence type="ECO:0000256" key="3">
    <source>
        <dbReference type="ARBA" id="ARBA00012018"/>
    </source>
</evidence>
<dbReference type="AlphaFoldDB" id="A0A916WUQ4"/>
<dbReference type="EC" id="3.1.4.3" evidence="3"/>
<keyword evidence="5" id="KW-0378">Hydrolase</keyword>
<dbReference type="GO" id="GO:0034480">
    <property type="term" value="F:phosphatidylcholine phospholipase C activity"/>
    <property type="evidence" value="ECO:0007669"/>
    <property type="project" value="UniProtKB-EC"/>
</dbReference>
<evidence type="ECO:0000259" key="9">
    <source>
        <dbReference type="Pfam" id="PF05506"/>
    </source>
</evidence>
<dbReference type="Proteomes" id="UP000636793">
    <property type="component" value="Unassembled WGS sequence"/>
</dbReference>
<dbReference type="EMBL" id="BMHI01000003">
    <property type="protein sequence ID" value="GGB31557.1"/>
    <property type="molecule type" value="Genomic_DNA"/>
</dbReference>
<comment type="similarity">
    <text evidence="2">Belongs to the bacterial phospholipase C family.</text>
</comment>
<keyword evidence="4" id="KW-0964">Secreted</keyword>
<evidence type="ECO:0000256" key="7">
    <source>
        <dbReference type="ARBA" id="ARBA00048421"/>
    </source>
</evidence>
<sequence>MSELDRRGFLAGVGAAGLTALTAGAVAIEADDPDGTARTGTIRDVKHIVLLMQENRSFDHYYGTLRGVRGFSDRSTLELPSGASVFAQPHGRTHQYPFAQDVGYSSNEVEHQRGLPHEWDSQHAAWDHGRLDDWVRAKGVDCMGHLTRADHPFHFALADHYTICDAYHASVLSSTGPNRTYFFSGTFDPARKYVAHPPYTGADAIGHRLPWQTYAEALQAAGISWRVYQGSDNFDDNALQYFANFEDAHPDSPLARSGLQRVPSKNGSIADGIVAAVASDVSAGRLPQVSWIVTDKVNSEHPDGPTANGERLIHGLMHALNTDPKVFDSSVLFINYDENDGYFDHVPPPTPAAGTADEFFDGQAVGLGFRVPMTIISPWTRGGFVDSEVFDHTSVLRFLETWSTAIGKPARCRNISAWRREVCGDLTSAFDFAWPIFGMPALPTPPATQLSAAGGTKIRPTTNTMPHQEPGTRRARALPYQPNAWVSGWHRAHSTVRMELSMANIGATATSSAHFAVYPGASRAPAQVTVAPGTTTTDTFEVAHGSHYDVTVIGPNRFLRRMTGDARGQGHGLEVATRFAGAPEKLWLDLVNDTAHAVTITVTSNNYRTDGPWSYRLAAGARASQGFNVVAHQHGWYDFTVTCSADSSWSRRVVGHLETGRPSITG</sequence>
<evidence type="ECO:0000256" key="2">
    <source>
        <dbReference type="ARBA" id="ARBA00009717"/>
    </source>
</evidence>
<comment type="subcellular location">
    <subcellularLocation>
        <location evidence="1">Secreted</location>
        <location evidence="1">Cell wall</location>
    </subcellularLocation>
</comment>
<evidence type="ECO:0000313" key="10">
    <source>
        <dbReference type="EMBL" id="GGB31557.1"/>
    </source>
</evidence>
<dbReference type="InterPro" id="IPR008475">
    <property type="entry name" value="PLipase_C_C"/>
</dbReference>
<dbReference type="NCBIfam" id="TIGR03396">
    <property type="entry name" value="PC_PLC"/>
    <property type="match status" value="1"/>
</dbReference>
<comment type="caution">
    <text evidence="10">The sequence shown here is derived from an EMBL/GenBank/DDBJ whole genome shotgun (WGS) entry which is preliminary data.</text>
</comment>
<dbReference type="PANTHER" id="PTHR31956:SF1">
    <property type="entry name" value="NON-SPECIFIC PHOSPHOLIPASE C1"/>
    <property type="match status" value="1"/>
</dbReference>
<dbReference type="Pfam" id="PF04185">
    <property type="entry name" value="Phosphoesterase"/>
    <property type="match status" value="1"/>
</dbReference>
<dbReference type="InterPro" id="IPR006311">
    <property type="entry name" value="TAT_signal"/>
</dbReference>
<dbReference type="InterPro" id="IPR007312">
    <property type="entry name" value="Phosphoesterase"/>
</dbReference>
<comment type="catalytic activity">
    <reaction evidence="7">
        <text>a 1,2-diacyl-sn-glycero-3-phosphocholine + H2O = phosphocholine + a 1,2-diacyl-sn-glycerol + H(+)</text>
        <dbReference type="Rhea" id="RHEA:10604"/>
        <dbReference type="ChEBI" id="CHEBI:15377"/>
        <dbReference type="ChEBI" id="CHEBI:15378"/>
        <dbReference type="ChEBI" id="CHEBI:17815"/>
        <dbReference type="ChEBI" id="CHEBI:57643"/>
        <dbReference type="ChEBI" id="CHEBI:295975"/>
        <dbReference type="EC" id="3.1.4.3"/>
    </reaction>
    <physiologicalReaction direction="left-to-right" evidence="7">
        <dbReference type="Rhea" id="RHEA:10605"/>
    </physiologicalReaction>
</comment>
<evidence type="ECO:0000256" key="8">
    <source>
        <dbReference type="SAM" id="MobiDB-lite"/>
    </source>
</evidence>
<evidence type="ECO:0000256" key="6">
    <source>
        <dbReference type="ARBA" id="ARBA00023026"/>
    </source>
</evidence>
<feature type="domain" description="Bacterial phospholipase C C-terminal" evidence="9">
    <location>
        <begin position="475"/>
        <end position="565"/>
    </location>
</feature>
<keyword evidence="6" id="KW-0843">Virulence</keyword>
<dbReference type="InterPro" id="IPR017767">
    <property type="entry name" value="PC-PLC"/>
</dbReference>
<dbReference type="PANTHER" id="PTHR31956">
    <property type="entry name" value="NON-SPECIFIC PHOSPHOLIPASE C4-RELATED"/>
    <property type="match status" value="1"/>
</dbReference>
<keyword evidence="4" id="KW-0134">Cell wall</keyword>
<evidence type="ECO:0000313" key="11">
    <source>
        <dbReference type="Proteomes" id="UP000636793"/>
    </source>
</evidence>
<evidence type="ECO:0000256" key="1">
    <source>
        <dbReference type="ARBA" id="ARBA00004191"/>
    </source>
</evidence>
<keyword evidence="11" id="KW-1185">Reference proteome</keyword>
<evidence type="ECO:0000256" key="4">
    <source>
        <dbReference type="ARBA" id="ARBA00022512"/>
    </source>
</evidence>